<dbReference type="InterPro" id="IPR011049">
    <property type="entry name" value="Serralysin-like_metalloprot_C"/>
</dbReference>
<dbReference type="Gene3D" id="2.160.20.160">
    <property type="match status" value="1"/>
</dbReference>
<dbReference type="PRINTS" id="PR00313">
    <property type="entry name" value="CABNDNGRPT"/>
</dbReference>
<dbReference type="RefSeq" id="WP_282301430.1">
    <property type="nucleotide sequence ID" value="NZ_CP124616.1"/>
</dbReference>
<dbReference type="Proteomes" id="UP001241605">
    <property type="component" value="Chromosome"/>
</dbReference>
<gene>
    <name evidence="1" type="ORF">QF118_04380</name>
</gene>
<reference evidence="1 2" key="1">
    <citation type="submission" date="2023-05" db="EMBL/GenBank/DDBJ databases">
        <title>YMD87, complete Genome.</title>
        <authorList>
            <person name="Zhang J."/>
            <person name="Xu X."/>
        </authorList>
    </citation>
    <scope>NUCLEOTIDE SEQUENCE [LARGE SCALE GENOMIC DNA]</scope>
    <source>
        <strain evidence="1 2">YMD87</strain>
    </source>
</reference>
<dbReference type="EMBL" id="CP124616">
    <property type="protein sequence ID" value="WGW04794.1"/>
    <property type="molecule type" value="Genomic_DNA"/>
</dbReference>
<sequence>MSMLILLGLGLAMASMMIGGGSDVPSDDLDEALLAEEPDEPETPEEQDIGATVLQNGDGSYSVELGEDETGSLVLVNYIDSEDLGTGLGEYFEQRLYLLPEDATIAEGDIDQGVPWSDMTLAQLEQQLGLQTLAVWDLGSITPIDDEPYVQDNRIDAPVIQADAPIAVYDVIAQTDGDEILSIRPEDYVPPPPTYNGAVIQPVSADTTGTEAPDWLVAEADGITLSGQGGDDRLDANAGQVTLRGGDGDDQINISAPGAIAYGDAGNDQFTVVADATVYGGTGDDGLSSYGSQTSATLYGEAGNDNLIVLSTGSTAFGGAGDDFVSIGNDATGHGGAGNDQLQLDPGGTAHGGPGDDFFSVWNFYNSEDGPAIATGGEGADTFDLRPRNPYGESDEPYLRITDFDPDEDVLQLGTFSTPSAEISRVTLNEGGGSAYTDLEIHFRISPEGPPVEPGVAVVRLEGVSGITLNDLSIVYV</sequence>
<dbReference type="InterPro" id="IPR001343">
    <property type="entry name" value="Hemolysn_Ca-bd"/>
</dbReference>
<evidence type="ECO:0000313" key="2">
    <source>
        <dbReference type="Proteomes" id="UP001241605"/>
    </source>
</evidence>
<dbReference type="Pfam" id="PF00353">
    <property type="entry name" value="HemolysinCabind"/>
    <property type="match status" value="2"/>
</dbReference>
<protein>
    <submittedName>
        <fullName evidence="1">Calcium-binding protein</fullName>
    </submittedName>
</protein>
<dbReference type="SUPFAM" id="SSF51120">
    <property type="entry name" value="beta-Roll"/>
    <property type="match status" value="1"/>
</dbReference>
<name>A0ABY8QJR1_9RHOB</name>
<organism evidence="1 2">
    <name type="scientific">Tropicibacter oceani</name>
    <dbReference type="NCBI Taxonomy" id="3058420"/>
    <lineage>
        <taxon>Bacteria</taxon>
        <taxon>Pseudomonadati</taxon>
        <taxon>Pseudomonadota</taxon>
        <taxon>Alphaproteobacteria</taxon>
        <taxon>Rhodobacterales</taxon>
        <taxon>Roseobacteraceae</taxon>
        <taxon>Tropicibacter</taxon>
    </lineage>
</organism>
<proteinExistence type="predicted"/>
<accession>A0ABY8QJR1</accession>
<keyword evidence="2" id="KW-1185">Reference proteome</keyword>
<evidence type="ECO:0000313" key="1">
    <source>
        <dbReference type="EMBL" id="WGW04794.1"/>
    </source>
</evidence>